<dbReference type="Proteomes" id="UP000260758">
    <property type="component" value="Unassembled WGS sequence"/>
</dbReference>
<dbReference type="EMBL" id="QSTP01000004">
    <property type="protein sequence ID" value="RGM72532.1"/>
    <property type="molecule type" value="Genomic_DNA"/>
</dbReference>
<dbReference type="InterPro" id="IPR027417">
    <property type="entry name" value="P-loop_NTPase"/>
</dbReference>
<dbReference type="SMART" id="SM00382">
    <property type="entry name" value="AAA"/>
    <property type="match status" value="1"/>
</dbReference>
<organism evidence="2 3">
    <name type="scientific">Agathobacter rectalis</name>
    <dbReference type="NCBI Taxonomy" id="39491"/>
    <lineage>
        <taxon>Bacteria</taxon>
        <taxon>Bacillati</taxon>
        <taxon>Bacillota</taxon>
        <taxon>Clostridia</taxon>
        <taxon>Lachnospirales</taxon>
        <taxon>Lachnospiraceae</taxon>
        <taxon>Agathobacter</taxon>
    </lineage>
</organism>
<dbReference type="InterPro" id="IPR003959">
    <property type="entry name" value="ATPase_AAA_core"/>
</dbReference>
<dbReference type="Pfam" id="PF13304">
    <property type="entry name" value="AAA_21"/>
    <property type="match status" value="1"/>
</dbReference>
<dbReference type="InterPro" id="IPR003593">
    <property type="entry name" value="AAA+_ATPase"/>
</dbReference>
<comment type="caution">
    <text evidence="2">The sequence shown here is derived from an EMBL/GenBank/DDBJ whole genome shotgun (WGS) entry which is preliminary data.</text>
</comment>
<dbReference type="PANTHER" id="PTHR43581">
    <property type="entry name" value="ATP/GTP PHOSPHATASE"/>
    <property type="match status" value="1"/>
</dbReference>
<reference evidence="2 3" key="1">
    <citation type="submission" date="2018-08" db="EMBL/GenBank/DDBJ databases">
        <title>A genome reference for cultivated species of the human gut microbiota.</title>
        <authorList>
            <person name="Zou Y."/>
            <person name="Xue W."/>
            <person name="Luo G."/>
        </authorList>
    </citation>
    <scope>NUCLEOTIDE SEQUENCE [LARGE SCALE GENOMIC DNA]</scope>
    <source>
        <strain evidence="2 3">OM07-13</strain>
    </source>
</reference>
<dbReference type="InterPro" id="IPR051396">
    <property type="entry name" value="Bact_Antivir_Def_Nuclease"/>
</dbReference>
<feature type="domain" description="AAA+ ATPase" evidence="1">
    <location>
        <begin position="27"/>
        <end position="329"/>
    </location>
</feature>
<keyword evidence="2" id="KW-0067">ATP-binding</keyword>
<dbReference type="RefSeq" id="WP_117718580.1">
    <property type="nucleotide sequence ID" value="NZ_QSTP01000004.1"/>
</dbReference>
<dbReference type="SUPFAM" id="SSF52540">
    <property type="entry name" value="P-loop containing nucleoside triphosphate hydrolases"/>
    <property type="match status" value="1"/>
</dbReference>
<gene>
    <name evidence="2" type="ORF">DXB99_05510</name>
</gene>
<evidence type="ECO:0000313" key="3">
    <source>
        <dbReference type="Proteomes" id="UP000260758"/>
    </source>
</evidence>
<name>A0A3E4YD30_9FIRM</name>
<dbReference type="GO" id="GO:0016887">
    <property type="term" value="F:ATP hydrolysis activity"/>
    <property type="evidence" value="ECO:0007669"/>
    <property type="project" value="InterPro"/>
</dbReference>
<evidence type="ECO:0000313" key="2">
    <source>
        <dbReference type="EMBL" id="RGM72532.1"/>
    </source>
</evidence>
<accession>A0A3E4YD30</accession>
<protein>
    <submittedName>
        <fullName evidence="2">ATP-binding protein</fullName>
    </submittedName>
</protein>
<keyword evidence="2" id="KW-0547">Nucleotide-binding</keyword>
<dbReference type="PANTHER" id="PTHR43581:SF2">
    <property type="entry name" value="EXCINUCLEASE ATPASE SUBUNIT"/>
    <property type="match status" value="1"/>
</dbReference>
<proteinExistence type="predicted"/>
<dbReference type="Gene3D" id="3.40.50.300">
    <property type="entry name" value="P-loop containing nucleotide triphosphate hydrolases"/>
    <property type="match status" value="1"/>
</dbReference>
<evidence type="ECO:0000259" key="1">
    <source>
        <dbReference type="SMART" id="SM00382"/>
    </source>
</evidence>
<sequence>MITKVKWNNHEILGNLELNFTKNDGSPYSTIVLAGENGTGKTTILETLSTFLNLGSIEPFEFIEYKIENDLYTITPLSENNKRFGFHKRTCNTDGSTNDILSNRNNNMDSINNDIFDIRHYGCSYSKARSGFTTDKVKSVTTSQLDSNKYENDSNENFTSIKQLIVDIDTQDNSDWMEISKSNTPKSLDEFLQTAKLSRFKNSFNNFFENLSFSRIDNSSADEKRILFKKYGHEISVDSLSTGEKQIVFRGTHLLKNSNSINGGIALIDEPELSMHPIWQKKILSYYRNLFISEAKQMTQLIIATHSEYVLSSALEDSSNVLVIVLSQSPSGISQKRITSPSVLPTITAAEINYLAFNIASTDYHIELYGNLQHKLGDVNVVDTDTYIKSHNLYNASIYRKPSSFTNRNGHVTNYETLSTYIRNAIDHPDPINRPYTSSELQRSIELLIAICNSIP</sequence>
<dbReference type="GO" id="GO:0005524">
    <property type="term" value="F:ATP binding"/>
    <property type="evidence" value="ECO:0007669"/>
    <property type="project" value="UniProtKB-KW"/>
</dbReference>
<dbReference type="AlphaFoldDB" id="A0A3E4YD30"/>